<dbReference type="InterPro" id="IPR010982">
    <property type="entry name" value="Lambda_DNA-bd_dom_sf"/>
</dbReference>
<evidence type="ECO:0000259" key="2">
    <source>
        <dbReference type="PROSITE" id="PS50943"/>
    </source>
</evidence>
<name>A0A2K8UGY4_9GAMM</name>
<dbReference type="InterPro" id="IPR001387">
    <property type="entry name" value="Cro/C1-type_HTH"/>
</dbReference>
<protein>
    <submittedName>
        <fullName evidence="3">Transcriptional regulator</fullName>
    </submittedName>
</protein>
<dbReference type="AlphaFoldDB" id="A0A2K8UGY4"/>
<evidence type="ECO:0000313" key="4">
    <source>
        <dbReference type="Proteomes" id="UP000232638"/>
    </source>
</evidence>
<feature type="region of interest" description="Disordered" evidence="1">
    <location>
        <begin position="88"/>
        <end position="107"/>
    </location>
</feature>
<dbReference type="SMART" id="SM00530">
    <property type="entry name" value="HTH_XRE"/>
    <property type="match status" value="1"/>
</dbReference>
<evidence type="ECO:0000313" key="3">
    <source>
        <dbReference type="EMBL" id="AUB84739.1"/>
    </source>
</evidence>
<organism evidence="3 4">
    <name type="scientific">Candidatus Thiodictyon syntrophicum</name>
    <dbReference type="NCBI Taxonomy" id="1166950"/>
    <lineage>
        <taxon>Bacteria</taxon>
        <taxon>Pseudomonadati</taxon>
        <taxon>Pseudomonadota</taxon>
        <taxon>Gammaproteobacteria</taxon>
        <taxon>Chromatiales</taxon>
        <taxon>Chromatiaceae</taxon>
        <taxon>Thiodictyon</taxon>
    </lineage>
</organism>
<dbReference type="EMBL" id="CP020370">
    <property type="protein sequence ID" value="AUB84739.1"/>
    <property type="molecule type" value="Genomic_DNA"/>
</dbReference>
<dbReference type="SUPFAM" id="SSF47413">
    <property type="entry name" value="lambda repressor-like DNA-binding domains"/>
    <property type="match status" value="1"/>
</dbReference>
<evidence type="ECO:0000256" key="1">
    <source>
        <dbReference type="SAM" id="MobiDB-lite"/>
    </source>
</evidence>
<accession>A0A2K8UGY4</accession>
<dbReference type="Gene3D" id="1.10.260.40">
    <property type="entry name" value="lambda repressor-like DNA-binding domains"/>
    <property type="match status" value="1"/>
</dbReference>
<dbReference type="GO" id="GO:0003677">
    <property type="term" value="F:DNA binding"/>
    <property type="evidence" value="ECO:0007669"/>
    <property type="project" value="InterPro"/>
</dbReference>
<dbReference type="OrthoDB" id="7365273at2"/>
<reference evidence="3 4" key="1">
    <citation type="submission" date="2017-03" db="EMBL/GenBank/DDBJ databases">
        <title>Complete genome sequence of Candidatus 'Thiodictyon syntrophicum' sp. nov. strain Cad16T, a photolithoautotroph purple sulfur bacterium isolated from an alpine meromictic lake.</title>
        <authorList>
            <person name="Luedin S.M."/>
            <person name="Pothier J.F."/>
            <person name="Danza F."/>
            <person name="Storelli N."/>
            <person name="Wittwer M."/>
            <person name="Tonolla M."/>
        </authorList>
    </citation>
    <scope>NUCLEOTIDE SEQUENCE [LARGE SCALE GENOMIC DNA]</scope>
    <source>
        <strain evidence="3 4">Cad16T</strain>
    </source>
</reference>
<dbReference type="KEGG" id="tsy:THSYN_11960"/>
<proteinExistence type="predicted"/>
<keyword evidence="4" id="KW-1185">Reference proteome</keyword>
<dbReference type="CDD" id="cd00093">
    <property type="entry name" value="HTH_XRE"/>
    <property type="match status" value="1"/>
</dbReference>
<sequence length="107" mass="11894">MLSPTTRQALRLLGGLIEEGRIRKGWSRETLAERVGVGAVTIRRITRGEPGVAIGTFFEAAALVDLPLFGQESPRGLDRELTRQQEKLTLLPSRVRRPGEEPVNDDF</sequence>
<dbReference type="Pfam" id="PF01381">
    <property type="entry name" value="HTH_3"/>
    <property type="match status" value="1"/>
</dbReference>
<dbReference type="Proteomes" id="UP000232638">
    <property type="component" value="Chromosome"/>
</dbReference>
<gene>
    <name evidence="3" type="ORF">THSYN_11960</name>
</gene>
<dbReference type="PROSITE" id="PS50943">
    <property type="entry name" value="HTH_CROC1"/>
    <property type="match status" value="1"/>
</dbReference>
<feature type="domain" description="HTH cro/C1-type" evidence="2">
    <location>
        <begin position="17"/>
        <end position="49"/>
    </location>
</feature>